<keyword evidence="2" id="KW-1185">Reference proteome</keyword>
<sequence>MTAFGIGFGVASLAALALLADWYGTVGYATIAGVLATPVTLAKAGAPLAPPPC</sequence>
<organism evidence="1 2">
    <name type="scientific">Plantactinospora alkalitolerans</name>
    <dbReference type="NCBI Taxonomy" id="2789879"/>
    <lineage>
        <taxon>Bacteria</taxon>
        <taxon>Bacillati</taxon>
        <taxon>Actinomycetota</taxon>
        <taxon>Actinomycetes</taxon>
        <taxon>Micromonosporales</taxon>
        <taxon>Micromonosporaceae</taxon>
        <taxon>Plantactinospora</taxon>
    </lineage>
</organism>
<reference evidence="1 2" key="1">
    <citation type="submission" date="2020-11" db="EMBL/GenBank/DDBJ databases">
        <title>A novel isolate from a Black sea contaminated sediment with potential to produce alkanes: Plantactinospora alkalitolerans sp. nov.</title>
        <authorList>
            <person name="Carro L."/>
            <person name="Veyisoglu A."/>
            <person name="Guven K."/>
            <person name="Schumann P."/>
            <person name="Klenk H.-P."/>
            <person name="Sahin N."/>
        </authorList>
    </citation>
    <scope>NUCLEOTIDE SEQUENCE [LARGE SCALE GENOMIC DNA]</scope>
    <source>
        <strain evidence="1 2">S1510</strain>
    </source>
</reference>
<proteinExistence type="predicted"/>
<comment type="caution">
    <text evidence="1">The sequence shown here is derived from an EMBL/GenBank/DDBJ whole genome shotgun (WGS) entry which is preliminary data.</text>
</comment>
<evidence type="ECO:0000313" key="2">
    <source>
        <dbReference type="Proteomes" id="UP000638560"/>
    </source>
</evidence>
<evidence type="ECO:0008006" key="3">
    <source>
        <dbReference type="Google" id="ProtNLM"/>
    </source>
</evidence>
<name>A0ABS0H0W6_9ACTN</name>
<accession>A0ABS0H0W6</accession>
<evidence type="ECO:0000313" key="1">
    <source>
        <dbReference type="EMBL" id="MBF9132107.1"/>
    </source>
</evidence>
<dbReference type="EMBL" id="JADPUN010000217">
    <property type="protein sequence ID" value="MBF9132107.1"/>
    <property type="molecule type" value="Genomic_DNA"/>
</dbReference>
<dbReference type="Proteomes" id="UP000638560">
    <property type="component" value="Unassembled WGS sequence"/>
</dbReference>
<dbReference type="RefSeq" id="WP_196203647.1">
    <property type="nucleotide sequence ID" value="NZ_JADPUN010000217.1"/>
</dbReference>
<protein>
    <recommendedName>
        <fullName evidence="3">Major facilitator superfamily (MFS) profile domain-containing protein</fullName>
    </recommendedName>
</protein>
<gene>
    <name evidence="1" type="ORF">I0C86_24565</name>
</gene>